<dbReference type="Gene3D" id="2.60.40.1120">
    <property type="entry name" value="Carboxypeptidase-like, regulatory domain"/>
    <property type="match status" value="1"/>
</dbReference>
<dbReference type="Pfam" id="PF07715">
    <property type="entry name" value="Plug"/>
    <property type="match status" value="1"/>
</dbReference>
<evidence type="ECO:0000256" key="5">
    <source>
        <dbReference type="ARBA" id="ARBA00023136"/>
    </source>
</evidence>
<dbReference type="Pfam" id="PF13715">
    <property type="entry name" value="CarbopepD_reg_2"/>
    <property type="match status" value="1"/>
</dbReference>
<evidence type="ECO:0000256" key="4">
    <source>
        <dbReference type="ARBA" id="ARBA00022692"/>
    </source>
</evidence>
<dbReference type="FunFam" id="2.60.40.1120:FF:000003">
    <property type="entry name" value="Outer membrane protein Omp121"/>
    <property type="match status" value="1"/>
</dbReference>
<organism evidence="9 10">
    <name type="scientific">Plebeiibacterium marinum</name>
    <dbReference type="NCBI Taxonomy" id="2992111"/>
    <lineage>
        <taxon>Bacteria</taxon>
        <taxon>Pseudomonadati</taxon>
        <taxon>Bacteroidota</taxon>
        <taxon>Bacteroidia</taxon>
        <taxon>Marinilabiliales</taxon>
        <taxon>Marinilabiliaceae</taxon>
        <taxon>Plebeiibacterium</taxon>
    </lineage>
</organism>
<dbReference type="AlphaFoldDB" id="A0AAE3MB02"/>
<keyword evidence="2 7" id="KW-0813">Transport</keyword>
<proteinExistence type="inferred from homology"/>
<evidence type="ECO:0000313" key="9">
    <source>
        <dbReference type="EMBL" id="MCW3804506.1"/>
    </source>
</evidence>
<dbReference type="FunFam" id="2.170.130.10:FF:000008">
    <property type="entry name" value="SusC/RagA family TonB-linked outer membrane protein"/>
    <property type="match status" value="1"/>
</dbReference>
<dbReference type="InterPro" id="IPR023997">
    <property type="entry name" value="TonB-dep_OMP_SusC/RagA_CS"/>
</dbReference>
<dbReference type="GO" id="GO:0009279">
    <property type="term" value="C:cell outer membrane"/>
    <property type="evidence" value="ECO:0007669"/>
    <property type="project" value="UniProtKB-SubCell"/>
</dbReference>
<evidence type="ECO:0000256" key="2">
    <source>
        <dbReference type="ARBA" id="ARBA00022448"/>
    </source>
</evidence>
<dbReference type="Proteomes" id="UP001207408">
    <property type="component" value="Unassembled WGS sequence"/>
</dbReference>
<gene>
    <name evidence="9" type="ORF">OM074_02650</name>
</gene>
<comment type="caution">
    <text evidence="9">The sequence shown here is derived from an EMBL/GenBank/DDBJ whole genome shotgun (WGS) entry which is preliminary data.</text>
</comment>
<evidence type="ECO:0000313" key="10">
    <source>
        <dbReference type="Proteomes" id="UP001207408"/>
    </source>
</evidence>
<comment type="subcellular location">
    <subcellularLocation>
        <location evidence="1 7">Cell outer membrane</location>
        <topology evidence="1 7">Multi-pass membrane protein</topology>
    </subcellularLocation>
</comment>
<dbReference type="SUPFAM" id="SSF56935">
    <property type="entry name" value="Porins"/>
    <property type="match status" value="1"/>
</dbReference>
<evidence type="ECO:0000256" key="6">
    <source>
        <dbReference type="ARBA" id="ARBA00023237"/>
    </source>
</evidence>
<evidence type="ECO:0000259" key="8">
    <source>
        <dbReference type="SMART" id="SM00965"/>
    </source>
</evidence>
<keyword evidence="10" id="KW-1185">Reference proteome</keyword>
<dbReference type="InterPro" id="IPR012910">
    <property type="entry name" value="Plug_dom"/>
</dbReference>
<dbReference type="InterPro" id="IPR036942">
    <property type="entry name" value="Beta-barrel_TonB_sf"/>
</dbReference>
<dbReference type="InterPro" id="IPR023996">
    <property type="entry name" value="TonB-dep_OMP_SusC/RagA"/>
</dbReference>
<keyword evidence="6 7" id="KW-0998">Cell outer membrane</keyword>
<comment type="similarity">
    <text evidence="7">Belongs to the TonB-dependent receptor family.</text>
</comment>
<dbReference type="InterPro" id="IPR008969">
    <property type="entry name" value="CarboxyPept-like_regulatory"/>
</dbReference>
<sequence>MKKIHLLRVWDSYALKKTFRIMRIVVLLLVLGVANIFAETSYAQKTKVSLEMSNSSVAEVLEEIESKSEFYFLYNSKLINVDKKVSVNAQNEAIHNILDELFEGTNIGYEVYDNKIILAPNTLNQQVLSVTGVVKDEAGEIIPGVSVIVKGTTNGTITDIDGNYSIANVPEGATLVFSFIGMKSQEIIVGNKMVINITMAQENIGLDEVIAVGYGKLSKRNVTGAVQSLETEELDDIPTAQLTQKVQGKLAGVVINQTTGIPGQGMSIRVRGQASINAGNDPLYVVDGFPITGDIANINPDEIESISVLKDASSTALYGSRAANGVVMITTKQAKHGQAQLTVNMYRGVQIIPEETKPDMMNATEFAQFKKEIAEENGWAVPEAFQNPEQYGKGTDWFDVVTRNAVIENYSVSYSVSKDKFKSSVVGGFFNQEGVLLNSDYKRYSLRINSEYKFNDKMRVGVNVANTISTNKSPQSDGTWYDTPSVIQGALLTSPLAPYKNEDGTLPIDAGNWGYNPYGASAGPNWYRQVKEVENKGKNIGLMSTAFFEYEPIEGLTFKTSGGIDLANSTSDFWNPSTAGGIFNPPNESDANRIYATHGNNFGYSWLWENTATYKKTLAGGHNFEILAGTSAQSAYGESGSFTARGYANNDVKTFNAATTITGSTDIEEWSLMSVLGRVNYDYNGKYIVSAAFRRDGSSRFGSDNRWGTFPSASVGWVVTEENFMKNFDKVSFLKLRASYGVTGNNNIGNYTQYANMTETNNPVNGIYTNGKSMEGLNNTELGWEKTTEYDLGADIGLYNDRVYLSYDYYKRNTEDLLYAVDIPISSGFYSYITNIGEFESWGHEFALTTKNMVGKFNWTTNFNIAFTRNNAVKLGTANSDIQRGSSITRVGHPIGQLYGLKWEGVYMDQEDFDNSPHHDGAEVGTVKYADINGDGKVTNDSRDQTIIGQASPDFTLGFTNNFSYKNFDLSIVCSGAFGHDIINYQERFTTNLDGSFNVYKAVDRRWRSEDNPGDGRYGKVIAGTTGQERDWMSSKFVYDGSYFTIKNITLGYKLPIRGKVVKNLRVYGSVQQAYVFTDYPGNNPEVSSAGGIESGVDYTTYPVPRTFTVGLNVTL</sequence>
<keyword evidence="9" id="KW-0675">Receptor</keyword>
<evidence type="ECO:0000256" key="3">
    <source>
        <dbReference type="ARBA" id="ARBA00022452"/>
    </source>
</evidence>
<dbReference type="PROSITE" id="PS52016">
    <property type="entry name" value="TONB_DEPENDENT_REC_3"/>
    <property type="match status" value="1"/>
</dbReference>
<evidence type="ECO:0000256" key="1">
    <source>
        <dbReference type="ARBA" id="ARBA00004571"/>
    </source>
</evidence>
<dbReference type="NCBIfam" id="TIGR04056">
    <property type="entry name" value="OMP_RagA_SusC"/>
    <property type="match status" value="1"/>
</dbReference>
<feature type="domain" description="Secretin/TonB short N-terminal" evidence="8">
    <location>
        <begin position="70"/>
        <end position="121"/>
    </location>
</feature>
<dbReference type="Pfam" id="PF07660">
    <property type="entry name" value="STN"/>
    <property type="match status" value="1"/>
</dbReference>
<dbReference type="InterPro" id="IPR039426">
    <property type="entry name" value="TonB-dep_rcpt-like"/>
</dbReference>
<keyword evidence="3 7" id="KW-1134">Transmembrane beta strand</keyword>
<keyword evidence="5 7" id="KW-0472">Membrane</keyword>
<dbReference type="Gene3D" id="2.170.130.10">
    <property type="entry name" value="TonB-dependent receptor, plug domain"/>
    <property type="match status" value="1"/>
</dbReference>
<accession>A0AAE3MB02</accession>
<keyword evidence="4 7" id="KW-0812">Transmembrane</keyword>
<dbReference type="SUPFAM" id="SSF49464">
    <property type="entry name" value="Carboxypeptidase regulatory domain-like"/>
    <property type="match status" value="1"/>
</dbReference>
<dbReference type="EMBL" id="JAPDPI010000003">
    <property type="protein sequence ID" value="MCW3804506.1"/>
    <property type="molecule type" value="Genomic_DNA"/>
</dbReference>
<protein>
    <submittedName>
        <fullName evidence="9">TonB-dependent receptor</fullName>
    </submittedName>
</protein>
<evidence type="ECO:0000256" key="7">
    <source>
        <dbReference type="PROSITE-ProRule" id="PRU01360"/>
    </source>
</evidence>
<dbReference type="InterPro" id="IPR011662">
    <property type="entry name" value="Secretin/TonB_short_N"/>
</dbReference>
<dbReference type="InterPro" id="IPR037066">
    <property type="entry name" value="Plug_dom_sf"/>
</dbReference>
<name>A0AAE3MB02_9BACT</name>
<dbReference type="SMART" id="SM00965">
    <property type="entry name" value="STN"/>
    <property type="match status" value="1"/>
</dbReference>
<dbReference type="Gene3D" id="2.40.170.20">
    <property type="entry name" value="TonB-dependent receptor, beta-barrel domain"/>
    <property type="match status" value="1"/>
</dbReference>
<dbReference type="NCBIfam" id="TIGR04057">
    <property type="entry name" value="SusC_RagA_signa"/>
    <property type="match status" value="1"/>
</dbReference>
<dbReference type="RefSeq" id="WP_301197727.1">
    <property type="nucleotide sequence ID" value="NZ_JAPDPI010000003.1"/>
</dbReference>
<reference evidence="9" key="1">
    <citation type="submission" date="2022-10" db="EMBL/GenBank/DDBJ databases">
        <authorList>
            <person name="Yu W.X."/>
        </authorList>
    </citation>
    <scope>NUCLEOTIDE SEQUENCE</scope>
    <source>
        <strain evidence="9">D04</strain>
    </source>
</reference>